<dbReference type="InterPro" id="IPR000595">
    <property type="entry name" value="cNMP-bd_dom"/>
</dbReference>
<evidence type="ECO:0000313" key="6">
    <source>
        <dbReference type="EMBL" id="AJE45077.1"/>
    </source>
</evidence>
<dbReference type="PRINTS" id="PR00034">
    <property type="entry name" value="HTHCRP"/>
</dbReference>
<dbReference type="GO" id="GO:0005829">
    <property type="term" value="C:cytosol"/>
    <property type="evidence" value="ECO:0007669"/>
    <property type="project" value="TreeGrafter"/>
</dbReference>
<keyword evidence="7" id="KW-1185">Reference proteome</keyword>
<dbReference type="SUPFAM" id="SSF46785">
    <property type="entry name" value="Winged helix' DNA-binding domain"/>
    <property type="match status" value="1"/>
</dbReference>
<dbReference type="HOGENOM" id="CLU_075053_0_3_5"/>
<feature type="domain" description="HTH crp-type" evidence="5">
    <location>
        <begin position="156"/>
        <end position="229"/>
    </location>
</feature>
<dbReference type="InterPro" id="IPR036390">
    <property type="entry name" value="WH_DNA-bd_sf"/>
</dbReference>
<dbReference type="InterPro" id="IPR014710">
    <property type="entry name" value="RmlC-like_jellyroll"/>
</dbReference>
<evidence type="ECO:0000256" key="3">
    <source>
        <dbReference type="ARBA" id="ARBA00023163"/>
    </source>
</evidence>
<accession>A0A0B5DXX9</accession>
<sequence>MPQISDPSHPCGRCRFYEASLWRPVAGSDAVTQLARGFSRRELAAGEVLFAQGSDNRGVFCVSKGLIALRSHHPDGRSILLRLAYPGEIVGFRSFLGRGVHQTEARALLPSRVCTVGRRSAGRLLRDHPALLERLLERSLEEIDRSHRRIIAAATLDNKERLAALLNWLMERHGTREGVELRMRLPLSRADLADLIGVQRETMSRLVRRLEAEGTFRIDGREVRVRAPLARAGGS</sequence>
<evidence type="ECO:0000259" key="5">
    <source>
        <dbReference type="PROSITE" id="PS51063"/>
    </source>
</evidence>
<evidence type="ECO:0000313" key="7">
    <source>
        <dbReference type="Proteomes" id="UP000031521"/>
    </source>
</evidence>
<dbReference type="Gene3D" id="2.60.120.10">
    <property type="entry name" value="Jelly Rolls"/>
    <property type="match status" value="1"/>
</dbReference>
<dbReference type="EMBL" id="CP004393">
    <property type="protein sequence ID" value="AJE45077.1"/>
    <property type="molecule type" value="Genomic_DNA"/>
</dbReference>
<keyword evidence="1" id="KW-0805">Transcription regulation</keyword>
<dbReference type="InterPro" id="IPR018490">
    <property type="entry name" value="cNMP-bd_dom_sf"/>
</dbReference>
<dbReference type="SUPFAM" id="SSF51206">
    <property type="entry name" value="cAMP-binding domain-like"/>
    <property type="match status" value="1"/>
</dbReference>
<dbReference type="InterPro" id="IPR050397">
    <property type="entry name" value="Env_Response_Regulators"/>
</dbReference>
<dbReference type="PROSITE" id="PS51063">
    <property type="entry name" value="HTH_CRP_2"/>
    <property type="match status" value="1"/>
</dbReference>
<dbReference type="STRING" id="1208324.P73_0362"/>
<evidence type="ECO:0000259" key="4">
    <source>
        <dbReference type="PROSITE" id="PS50042"/>
    </source>
</evidence>
<dbReference type="CDD" id="cd00092">
    <property type="entry name" value="HTH_CRP"/>
    <property type="match status" value="1"/>
</dbReference>
<dbReference type="InterPro" id="IPR012318">
    <property type="entry name" value="HTH_CRP"/>
</dbReference>
<dbReference type="PANTHER" id="PTHR24567:SF26">
    <property type="entry name" value="REGULATORY PROTEIN YEIL"/>
    <property type="match status" value="1"/>
</dbReference>
<reference evidence="6 7" key="1">
    <citation type="journal article" date="2014" name="Int. J. Syst. Evol. Microbiol.">
        <title>Celeribacter indicus sp. nov., a polycyclic aromatic hydrocarbon-degrading bacterium from deep-sea sediment and reclassification of Huaishuia halophila as Celeribacter halophilus comb. nov.</title>
        <authorList>
            <person name="Lai Q."/>
            <person name="Cao J."/>
            <person name="Yuan J."/>
            <person name="Li F."/>
            <person name="Shao Z."/>
        </authorList>
    </citation>
    <scope>NUCLEOTIDE SEQUENCE [LARGE SCALE GENOMIC DNA]</scope>
    <source>
        <strain evidence="6">P73</strain>
    </source>
</reference>
<dbReference type="Pfam" id="PF00027">
    <property type="entry name" value="cNMP_binding"/>
    <property type="match status" value="1"/>
</dbReference>
<organism evidence="6 7">
    <name type="scientific">Celeribacter indicus</name>
    <dbReference type="NCBI Taxonomy" id="1208324"/>
    <lineage>
        <taxon>Bacteria</taxon>
        <taxon>Pseudomonadati</taxon>
        <taxon>Pseudomonadota</taxon>
        <taxon>Alphaproteobacteria</taxon>
        <taxon>Rhodobacterales</taxon>
        <taxon>Roseobacteraceae</taxon>
        <taxon>Celeribacter</taxon>
    </lineage>
</organism>
<dbReference type="Proteomes" id="UP000031521">
    <property type="component" value="Chromosome"/>
</dbReference>
<dbReference type="GO" id="GO:0003677">
    <property type="term" value="F:DNA binding"/>
    <property type="evidence" value="ECO:0007669"/>
    <property type="project" value="UniProtKB-KW"/>
</dbReference>
<keyword evidence="2" id="KW-0238">DNA-binding</keyword>
<dbReference type="OrthoDB" id="7643467at2"/>
<dbReference type="SMART" id="SM00100">
    <property type="entry name" value="cNMP"/>
    <property type="match status" value="1"/>
</dbReference>
<dbReference type="KEGG" id="cid:P73_0362"/>
<dbReference type="AlphaFoldDB" id="A0A0B5DXX9"/>
<name>A0A0B5DXX9_9RHOB</name>
<dbReference type="RefSeq" id="WP_052452992.1">
    <property type="nucleotide sequence ID" value="NZ_CP004393.1"/>
</dbReference>
<dbReference type="Pfam" id="PF13545">
    <property type="entry name" value="HTH_Crp_2"/>
    <property type="match status" value="1"/>
</dbReference>
<protein>
    <submittedName>
        <fullName evidence="6">Crp/Fnr family transcriptional regulator</fullName>
    </submittedName>
</protein>
<dbReference type="PANTHER" id="PTHR24567">
    <property type="entry name" value="CRP FAMILY TRANSCRIPTIONAL REGULATORY PROTEIN"/>
    <property type="match status" value="1"/>
</dbReference>
<evidence type="ECO:0000256" key="2">
    <source>
        <dbReference type="ARBA" id="ARBA00023125"/>
    </source>
</evidence>
<dbReference type="CDD" id="cd00038">
    <property type="entry name" value="CAP_ED"/>
    <property type="match status" value="1"/>
</dbReference>
<evidence type="ECO:0000256" key="1">
    <source>
        <dbReference type="ARBA" id="ARBA00023015"/>
    </source>
</evidence>
<dbReference type="SMART" id="SM00419">
    <property type="entry name" value="HTH_CRP"/>
    <property type="match status" value="1"/>
</dbReference>
<proteinExistence type="predicted"/>
<dbReference type="PROSITE" id="PS50042">
    <property type="entry name" value="CNMP_BINDING_3"/>
    <property type="match status" value="1"/>
</dbReference>
<keyword evidence="3" id="KW-0804">Transcription</keyword>
<dbReference type="GO" id="GO:0003700">
    <property type="term" value="F:DNA-binding transcription factor activity"/>
    <property type="evidence" value="ECO:0007669"/>
    <property type="project" value="TreeGrafter"/>
</dbReference>
<feature type="domain" description="Cyclic nucleotide-binding" evidence="4">
    <location>
        <begin position="33"/>
        <end position="142"/>
    </location>
</feature>
<gene>
    <name evidence="6" type="ORF">P73_0362</name>
</gene>